<name>A0A097QRS5_9EURY</name>
<gene>
    <name evidence="1" type="ORF">TEU_01850</name>
</gene>
<proteinExistence type="predicted"/>
<dbReference type="OrthoDB" id="376569at2157"/>
<organism evidence="1 2">
    <name type="scientific">Thermococcus eurythermalis</name>
    <dbReference type="NCBI Taxonomy" id="1505907"/>
    <lineage>
        <taxon>Archaea</taxon>
        <taxon>Methanobacteriati</taxon>
        <taxon>Methanobacteriota</taxon>
        <taxon>Thermococci</taxon>
        <taxon>Thermococcales</taxon>
        <taxon>Thermococcaceae</taxon>
        <taxon>Thermococcus</taxon>
    </lineage>
</organism>
<dbReference type="Proteomes" id="UP000029980">
    <property type="component" value="Chromosome"/>
</dbReference>
<keyword evidence="2" id="KW-1185">Reference proteome</keyword>
<accession>A0A097QRS5</accession>
<dbReference type="HOGENOM" id="CLU_1248334_0_0_2"/>
<dbReference type="RefSeq" id="WP_050002165.1">
    <property type="nucleotide sequence ID" value="NZ_CP008887.1"/>
</dbReference>
<protein>
    <submittedName>
        <fullName evidence="1">Uncharacterized protein</fullName>
    </submittedName>
</protein>
<dbReference type="AlphaFoldDB" id="A0A097QRS5"/>
<reference evidence="1 2" key="1">
    <citation type="journal article" date="2015" name="Int. J. Syst. Evol. Microbiol.">
        <title>Thermococcus eurythermalis sp. nov., a conditional piezophilic hyperthermophilic archaeon with a wide temperature range isolated from an oil-immersed chimney in the Guaymas Basin.</title>
        <authorList>
            <person name="Zhao W."/>
            <person name="Zeng X."/>
            <person name="Xiao X."/>
        </authorList>
    </citation>
    <scope>NUCLEOTIDE SEQUENCE [LARGE SCALE GENOMIC DNA]</scope>
    <source>
        <strain evidence="1 2">A501</strain>
    </source>
</reference>
<dbReference type="KEGG" id="teu:TEU_01850"/>
<sequence>MELQLRGRFFEIVVNLPETGVNCRYPFKISLRMGGIQVTPHRGVSGDVFGLFRDLVRLSICLLEEENCEEVKEDSFLFWRDIAIEAGFYKADEIPIEDVVAGKIRTYSASLMLQDCIFSFRSEEETLRIHFKCGDFNLGSVDVPIKEFVLEVLKLSRMFLRFLEGNLDHINEHLKKKGCKWPFTITKGELLGLKRDVGYLKELLRGKYLEEVDIGSIEETT</sequence>
<dbReference type="STRING" id="1505907.TEU_01850"/>
<dbReference type="GeneID" id="25152176"/>
<dbReference type="EMBL" id="CP008887">
    <property type="protein sequence ID" value="AIU69182.1"/>
    <property type="molecule type" value="Genomic_DNA"/>
</dbReference>
<evidence type="ECO:0000313" key="1">
    <source>
        <dbReference type="EMBL" id="AIU69182.1"/>
    </source>
</evidence>
<evidence type="ECO:0000313" key="2">
    <source>
        <dbReference type="Proteomes" id="UP000029980"/>
    </source>
</evidence>